<reference evidence="3" key="1">
    <citation type="submission" date="2016-06" db="EMBL/GenBank/DDBJ databases">
        <title>Parallel loss of symbiosis genes in relatives of nitrogen-fixing non-legume Parasponia.</title>
        <authorList>
            <person name="Van Velzen R."/>
            <person name="Holmer R."/>
            <person name="Bu F."/>
            <person name="Rutten L."/>
            <person name="Van Zeijl A."/>
            <person name="Liu W."/>
            <person name="Santuari L."/>
            <person name="Cao Q."/>
            <person name="Sharma T."/>
            <person name="Shen D."/>
            <person name="Roswanjaya Y."/>
            <person name="Wardhani T."/>
            <person name="Kalhor M.S."/>
            <person name="Jansen J."/>
            <person name="Van den Hoogen J."/>
            <person name="Gungor B."/>
            <person name="Hartog M."/>
            <person name="Hontelez J."/>
            <person name="Verver J."/>
            <person name="Yang W.-C."/>
            <person name="Schijlen E."/>
            <person name="Repin R."/>
            <person name="Schilthuizen M."/>
            <person name="Schranz E."/>
            <person name="Heidstra R."/>
            <person name="Miyata K."/>
            <person name="Fedorova E."/>
            <person name="Kohlen W."/>
            <person name="Bisseling T."/>
            <person name="Smit S."/>
            <person name="Geurts R."/>
        </authorList>
    </citation>
    <scope>NUCLEOTIDE SEQUENCE [LARGE SCALE GENOMIC DNA]</scope>
    <source>
        <strain evidence="3">cv. WU1-14</strain>
    </source>
</reference>
<dbReference type="STRING" id="3476.A0A2P5B5F2"/>
<dbReference type="InterPro" id="IPR001810">
    <property type="entry name" value="F-box_dom"/>
</dbReference>
<evidence type="ECO:0000259" key="1">
    <source>
        <dbReference type="Pfam" id="PF12937"/>
    </source>
</evidence>
<dbReference type="AlphaFoldDB" id="A0A2P5B5F2"/>
<dbReference type="Gene3D" id="3.80.10.10">
    <property type="entry name" value="Ribonuclease Inhibitor"/>
    <property type="match status" value="1"/>
</dbReference>
<gene>
    <name evidence="2" type="ORF">PanWU01x14_269500</name>
</gene>
<dbReference type="PANTHER" id="PTHR13382:SF22">
    <property type="entry name" value="F-BOX PROTEIN SKIP14"/>
    <property type="match status" value="1"/>
</dbReference>
<dbReference type="EMBL" id="JXTB01000359">
    <property type="protein sequence ID" value="PON44014.1"/>
    <property type="molecule type" value="Genomic_DNA"/>
</dbReference>
<comment type="caution">
    <text evidence="2">The sequence shown here is derived from an EMBL/GenBank/DDBJ whole genome shotgun (WGS) entry which is preliminary data.</text>
</comment>
<dbReference type="Pfam" id="PF12937">
    <property type="entry name" value="F-box-like"/>
    <property type="match status" value="1"/>
</dbReference>
<dbReference type="SUPFAM" id="SSF81383">
    <property type="entry name" value="F-box domain"/>
    <property type="match status" value="1"/>
</dbReference>
<dbReference type="SUPFAM" id="SSF52047">
    <property type="entry name" value="RNI-like"/>
    <property type="match status" value="1"/>
</dbReference>
<dbReference type="InterPro" id="IPR032675">
    <property type="entry name" value="LRR_dom_sf"/>
</dbReference>
<evidence type="ECO:0000313" key="2">
    <source>
        <dbReference type="EMBL" id="PON44014.1"/>
    </source>
</evidence>
<keyword evidence="3" id="KW-1185">Reference proteome</keyword>
<feature type="domain" description="F-box" evidence="1">
    <location>
        <begin position="214"/>
        <end position="255"/>
    </location>
</feature>
<evidence type="ECO:0000313" key="3">
    <source>
        <dbReference type="Proteomes" id="UP000237105"/>
    </source>
</evidence>
<organism evidence="2 3">
    <name type="scientific">Parasponia andersonii</name>
    <name type="common">Sponia andersonii</name>
    <dbReference type="NCBI Taxonomy" id="3476"/>
    <lineage>
        <taxon>Eukaryota</taxon>
        <taxon>Viridiplantae</taxon>
        <taxon>Streptophyta</taxon>
        <taxon>Embryophyta</taxon>
        <taxon>Tracheophyta</taxon>
        <taxon>Spermatophyta</taxon>
        <taxon>Magnoliopsida</taxon>
        <taxon>eudicotyledons</taxon>
        <taxon>Gunneridae</taxon>
        <taxon>Pentapetalae</taxon>
        <taxon>rosids</taxon>
        <taxon>fabids</taxon>
        <taxon>Rosales</taxon>
        <taxon>Cannabaceae</taxon>
        <taxon>Parasponia</taxon>
    </lineage>
</organism>
<sequence>MALNLSLEGQNLSYSLHCSNGYFMDRSENENLDGKCDLGFQSSNWYLKGSCCNGMEKTEKGGCGELANDDILARLPVDPFEMDIRSTFTTITGWFEGFDKDLKSVSDCSSLDGAEELVDDGGGGVFAGLNWVWNGAMRIQSEVDDVKFDEISMPYDKVSGFGANNGVFDGGFVLDGSLEDFLSYMHVEDRVFNDGIKEMGECSVMDSEGQGDANEAILYALRFLHIRDLFSVERVCKSLRDGIRVDNLLWRNIVIDWPLNERITDDALVKLTSKAEGTVESLSLVMCRKITDGGLKRVLDNNPKLTKLGISGCDGISVEGILYNLRAVKSAGTPGIKHLRVCGLRGLTNEHLEELKSLLDADNKLIANKPRFYHGRHSYFFSDDDDDDDRAIDVESCPKCQKPRLVYDCPVESCREKHPSTQLCRACILCIARCFHCGRCIKDCEYEETFCLELICMDCLKNLLNGQEGFGGHKAVSSKYTFIDREMGYGVCFIA</sequence>
<accession>A0A2P5B5F2</accession>
<proteinExistence type="predicted"/>
<dbReference type="GO" id="GO:0005737">
    <property type="term" value="C:cytoplasm"/>
    <property type="evidence" value="ECO:0007669"/>
    <property type="project" value="TreeGrafter"/>
</dbReference>
<protein>
    <submittedName>
        <fullName evidence="2">F-box domain containing protein</fullName>
    </submittedName>
</protein>
<dbReference type="PANTHER" id="PTHR13382">
    <property type="entry name" value="MITOCHONDRIAL ATP SYNTHASE COUPLING FACTOR B"/>
    <property type="match status" value="1"/>
</dbReference>
<dbReference type="Proteomes" id="UP000237105">
    <property type="component" value="Unassembled WGS sequence"/>
</dbReference>
<name>A0A2P5B5F2_PARAD</name>
<dbReference type="InterPro" id="IPR050648">
    <property type="entry name" value="F-box_LRR-repeat"/>
</dbReference>
<dbReference type="OrthoDB" id="10044893at2759"/>
<dbReference type="InterPro" id="IPR036047">
    <property type="entry name" value="F-box-like_dom_sf"/>
</dbReference>